<dbReference type="Proteomes" id="UP001501116">
    <property type="component" value="Unassembled WGS sequence"/>
</dbReference>
<reference evidence="2" key="1">
    <citation type="journal article" date="2019" name="Int. J. Syst. Evol. Microbiol.">
        <title>The Global Catalogue of Microorganisms (GCM) 10K type strain sequencing project: providing services to taxonomists for standard genome sequencing and annotation.</title>
        <authorList>
            <consortium name="The Broad Institute Genomics Platform"/>
            <consortium name="The Broad Institute Genome Sequencing Center for Infectious Disease"/>
            <person name="Wu L."/>
            <person name="Ma J."/>
        </authorList>
    </citation>
    <scope>NUCLEOTIDE SEQUENCE [LARGE SCALE GENOMIC DNA]</scope>
    <source>
        <strain evidence="2">JCM 14545</strain>
    </source>
</reference>
<dbReference type="EMBL" id="BAAANN010000044">
    <property type="protein sequence ID" value="GAA1986508.1"/>
    <property type="molecule type" value="Genomic_DNA"/>
</dbReference>
<gene>
    <name evidence="1" type="ORF">GCM10009754_75560</name>
</gene>
<organism evidence="1 2">
    <name type="scientific">Amycolatopsis minnesotensis</name>
    <dbReference type="NCBI Taxonomy" id="337894"/>
    <lineage>
        <taxon>Bacteria</taxon>
        <taxon>Bacillati</taxon>
        <taxon>Actinomycetota</taxon>
        <taxon>Actinomycetes</taxon>
        <taxon>Pseudonocardiales</taxon>
        <taxon>Pseudonocardiaceae</taxon>
        <taxon>Amycolatopsis</taxon>
    </lineage>
</organism>
<evidence type="ECO:0000313" key="1">
    <source>
        <dbReference type="EMBL" id="GAA1986508.1"/>
    </source>
</evidence>
<name>A0ABP5DUD2_9PSEU</name>
<evidence type="ECO:0000313" key="2">
    <source>
        <dbReference type="Proteomes" id="UP001501116"/>
    </source>
</evidence>
<sequence>MRIIIGLVAFLVLCVLFTVGHISTPTCPAPPASHGVTAPAAP</sequence>
<proteinExistence type="predicted"/>
<comment type="caution">
    <text evidence="1">The sequence shown here is derived from an EMBL/GenBank/DDBJ whole genome shotgun (WGS) entry which is preliminary data.</text>
</comment>
<keyword evidence="2" id="KW-1185">Reference proteome</keyword>
<accession>A0ABP5DUD2</accession>
<dbReference type="RefSeq" id="WP_344429998.1">
    <property type="nucleotide sequence ID" value="NZ_BAAANN010000044.1"/>
</dbReference>
<protein>
    <submittedName>
        <fullName evidence="1">Uncharacterized protein</fullName>
    </submittedName>
</protein>